<keyword evidence="9" id="KW-1185">Reference proteome</keyword>
<dbReference type="Proteomes" id="UP000033121">
    <property type="component" value="Unassembled WGS sequence"/>
</dbReference>
<name>A0A0E9MWI1_9BACT</name>
<sequence length="1298" mass="145334">MGANIFLVIYRYFRNHPWVFRLCFAAALALPAIFASRIKLEEDITAIIPQDEKTKQIDALFRQSKVLDKMILTVAWRDSIPQPDSLVQVTDSIAAVLQGRLAPLVKDVYWQVDEATSRLLLEKIHEQLPLYLEEKDYTAIDSLISAEGLRAQLNRNLRLLSSPAGLALKPFIAADLAGIGNPALKRLQLLQFDQQFTLYDAHILTSDQKEAVLFIDPAYSKNNTAKNALLLQALDSLKDDLQRSHPQISIRYFGGTAVAVGNALQLRRDSLLSQGLTVLFLIVFLAWYFRRVMAPVLVLVPAVMGGLLALAVIALFNGSISVIALGMGSIVLGIAVNYSLHVFNHCRHEHDMEQVLRDLTWPLTIGGVTTIGGFLCLLWVESPLLQDLGRFAAISLAGAAASSLIFLPPLLQPGSRKKSTAVDKAHTPEAHTYSWLDRFSNIRFETNKWLVFTILVLTVFFGCFISRVTFEPDLNRMNYMSDSLRSAQDHVNQLNAFALQSVYVVAEGKDLEDALRHQDQLTGKLQQLENSAIIKKYSGLQPLLISDSLQQVRIDRWNRYWTPEKKTWLLNNLKKEGTAIGFSEKAFQPTAALLQKNYHPVGDSMAAGLNRELTDNYLIRDSGSVKLITLVKTGNEQKTAVYEALHQQPGVTAIDMQYVTARLVDMVRKDFNRISWMAAAIVFGVLLLSFGRIELTLIAFLPMLISWIWILGIMGLTGMSFNIVNIIISALIFGLGDDYSLFTLEGLLQEYKTGRKNLGSFRSSILLSAITTLAGLGVLLFARHPSLRSIAGIAITGIGSVVLISQVMIPFLFRFLITGRTAKNRFPWTAWYLFTCIVAFTYFVVGALVLSIIGFLLLKANPFAGDRCKNVYHWFLAKFAWTQLHVMGNVKKQLINTTGEDFSRPAVIVSNHQSFLDILALMLLHPKIILFTNEWVWNSPVFGYVVKLADYFPVKKGVEDNITNLRKLVEKGYSIAVFPEGTRSPDGQMKRFHKGAFYLADQLGIDILPVLLRGTGYTMSKSDFMLKDGTIRTEILPRIRQDDTRFGNDYSERTKAIGKYFRDLYATPVAGVYDVDGYREKLIANYRYKGPVLEWYLRIKSRLEDNYRIFDKLMPRDGHILDAGCGYGFLSCMLQYTSPGRTITGLDYDEEKIAVADHGFTKTGKLHFQKADLTAWNWGKYNGILILDVLHYLAPADQEKVVGNALDSLLPGGVLIIREGNADLVKRQEGTKLTELFSTRILGFNKTGGDGLHFLSGSSIHAWASAKGFVVEEIDNTRHTANIIYVLKKSNETVGQAI</sequence>
<evidence type="ECO:0000256" key="6">
    <source>
        <dbReference type="SAM" id="Phobius"/>
    </source>
</evidence>
<dbReference type="RefSeq" id="WP_046367857.1">
    <property type="nucleotide sequence ID" value="NZ_BBWV01000001.1"/>
</dbReference>
<feature type="transmembrane region" description="Helical" evidence="6">
    <location>
        <begin position="296"/>
        <end position="316"/>
    </location>
</feature>
<evidence type="ECO:0000256" key="2">
    <source>
        <dbReference type="ARBA" id="ARBA00022475"/>
    </source>
</evidence>
<feature type="transmembrane region" description="Helical" evidence="6">
    <location>
        <begin position="790"/>
        <end position="817"/>
    </location>
</feature>
<comment type="caution">
    <text evidence="8">The sequence shown here is derived from an EMBL/GenBank/DDBJ whole genome shotgun (WGS) entry which is preliminary data.</text>
</comment>
<dbReference type="Pfam" id="PF03176">
    <property type="entry name" value="MMPL"/>
    <property type="match status" value="2"/>
</dbReference>
<dbReference type="CDD" id="cd07989">
    <property type="entry name" value="LPLAT_AGPAT-like"/>
    <property type="match status" value="1"/>
</dbReference>
<dbReference type="PANTHER" id="PTHR33406:SF13">
    <property type="entry name" value="MEMBRANE PROTEIN YDFJ"/>
    <property type="match status" value="1"/>
</dbReference>
<dbReference type="Pfam" id="PF13649">
    <property type="entry name" value="Methyltransf_25"/>
    <property type="match status" value="1"/>
</dbReference>
<accession>A0A0E9MWI1</accession>
<keyword evidence="5 6" id="KW-0472">Membrane</keyword>
<feature type="transmembrane region" description="Helical" evidence="6">
    <location>
        <begin position="723"/>
        <end position="744"/>
    </location>
</feature>
<dbReference type="InterPro" id="IPR050545">
    <property type="entry name" value="Mycobact_MmpL"/>
</dbReference>
<dbReference type="InterPro" id="IPR029063">
    <property type="entry name" value="SAM-dependent_MTases_sf"/>
</dbReference>
<feature type="transmembrane region" description="Helical" evidence="6">
    <location>
        <begin position="697"/>
        <end position="717"/>
    </location>
</feature>
<dbReference type="InterPro" id="IPR002123">
    <property type="entry name" value="Plipid/glycerol_acylTrfase"/>
</dbReference>
<evidence type="ECO:0000256" key="5">
    <source>
        <dbReference type="ARBA" id="ARBA00023136"/>
    </source>
</evidence>
<dbReference type="Gene3D" id="1.20.1640.10">
    <property type="entry name" value="Multidrug efflux transporter AcrB transmembrane domain"/>
    <property type="match status" value="2"/>
</dbReference>
<feature type="transmembrane region" description="Helical" evidence="6">
    <location>
        <begin position="765"/>
        <end position="784"/>
    </location>
</feature>
<dbReference type="SUPFAM" id="SSF53335">
    <property type="entry name" value="S-adenosyl-L-methionine-dependent methyltransferases"/>
    <property type="match status" value="1"/>
</dbReference>
<dbReference type="GO" id="GO:0016746">
    <property type="term" value="F:acyltransferase activity"/>
    <property type="evidence" value="ECO:0007669"/>
    <property type="project" value="UniProtKB-KW"/>
</dbReference>
<keyword evidence="8" id="KW-0012">Acyltransferase</keyword>
<dbReference type="PANTHER" id="PTHR33406">
    <property type="entry name" value="MEMBRANE PROTEIN MJ1562-RELATED"/>
    <property type="match status" value="1"/>
</dbReference>
<keyword evidence="4 6" id="KW-1133">Transmembrane helix</keyword>
<dbReference type="STRING" id="1220578.FPE01S_01_11150"/>
<comment type="subcellular location">
    <subcellularLocation>
        <location evidence="1">Cell membrane</location>
        <topology evidence="1">Multi-pass membrane protein</topology>
    </subcellularLocation>
</comment>
<feature type="transmembrane region" description="Helical" evidence="6">
    <location>
        <begin position="449"/>
        <end position="470"/>
    </location>
</feature>
<reference evidence="8 9" key="1">
    <citation type="submission" date="2015-04" db="EMBL/GenBank/DDBJ databases">
        <title>Whole genome shotgun sequence of Flavihumibacter petaseus NBRC 106054.</title>
        <authorList>
            <person name="Miyazawa S."/>
            <person name="Hosoyama A."/>
            <person name="Hashimoto M."/>
            <person name="Noguchi M."/>
            <person name="Tsuchikane K."/>
            <person name="Ohji S."/>
            <person name="Yamazoe A."/>
            <person name="Ichikawa N."/>
            <person name="Kimura A."/>
            <person name="Fujita N."/>
        </authorList>
    </citation>
    <scope>NUCLEOTIDE SEQUENCE [LARGE SCALE GENOMIC DNA]</scope>
    <source>
        <strain evidence="8 9">NBRC 106054</strain>
    </source>
</reference>
<dbReference type="InterPro" id="IPR004869">
    <property type="entry name" value="MMPL_dom"/>
</dbReference>
<dbReference type="Pfam" id="PF01553">
    <property type="entry name" value="Acyltransferase"/>
    <property type="match status" value="1"/>
</dbReference>
<protein>
    <submittedName>
        <fullName evidence="8">Putative acyltransferase</fullName>
    </submittedName>
</protein>
<feature type="domain" description="Phospholipid/glycerol acyltransferase" evidence="7">
    <location>
        <begin position="906"/>
        <end position="1015"/>
    </location>
</feature>
<keyword evidence="2" id="KW-1003">Cell membrane</keyword>
<dbReference type="GO" id="GO:0005886">
    <property type="term" value="C:plasma membrane"/>
    <property type="evidence" value="ECO:0007669"/>
    <property type="project" value="UniProtKB-SubCell"/>
</dbReference>
<evidence type="ECO:0000256" key="3">
    <source>
        <dbReference type="ARBA" id="ARBA00022692"/>
    </source>
</evidence>
<evidence type="ECO:0000259" key="7">
    <source>
        <dbReference type="SMART" id="SM00563"/>
    </source>
</evidence>
<dbReference type="SUPFAM" id="SSF82866">
    <property type="entry name" value="Multidrug efflux transporter AcrB transmembrane domain"/>
    <property type="match status" value="2"/>
</dbReference>
<keyword evidence="8" id="KW-0808">Transferase</keyword>
<keyword evidence="3 6" id="KW-0812">Transmembrane</keyword>
<dbReference type="InterPro" id="IPR041698">
    <property type="entry name" value="Methyltransf_25"/>
</dbReference>
<evidence type="ECO:0000256" key="4">
    <source>
        <dbReference type="ARBA" id="ARBA00022989"/>
    </source>
</evidence>
<feature type="transmembrane region" description="Helical" evidence="6">
    <location>
        <begin position="271"/>
        <end position="289"/>
    </location>
</feature>
<proteinExistence type="predicted"/>
<dbReference type="OrthoDB" id="9803035at2"/>
<organism evidence="8 9">
    <name type="scientific">Flavihumibacter petaseus NBRC 106054</name>
    <dbReference type="NCBI Taxonomy" id="1220578"/>
    <lineage>
        <taxon>Bacteria</taxon>
        <taxon>Pseudomonadati</taxon>
        <taxon>Bacteroidota</taxon>
        <taxon>Chitinophagia</taxon>
        <taxon>Chitinophagales</taxon>
        <taxon>Chitinophagaceae</taxon>
        <taxon>Flavihumibacter</taxon>
    </lineage>
</organism>
<evidence type="ECO:0000313" key="9">
    <source>
        <dbReference type="Proteomes" id="UP000033121"/>
    </source>
</evidence>
<feature type="transmembrane region" description="Helical" evidence="6">
    <location>
        <begin position="674"/>
        <end position="690"/>
    </location>
</feature>
<dbReference type="SMART" id="SM00563">
    <property type="entry name" value="PlsC"/>
    <property type="match status" value="1"/>
</dbReference>
<dbReference type="EMBL" id="BBWV01000001">
    <property type="protein sequence ID" value="GAO42102.1"/>
    <property type="molecule type" value="Genomic_DNA"/>
</dbReference>
<feature type="transmembrane region" description="Helical" evidence="6">
    <location>
        <begin position="392"/>
        <end position="411"/>
    </location>
</feature>
<evidence type="ECO:0000256" key="1">
    <source>
        <dbReference type="ARBA" id="ARBA00004651"/>
    </source>
</evidence>
<feature type="transmembrane region" description="Helical" evidence="6">
    <location>
        <begin position="322"/>
        <end position="340"/>
    </location>
</feature>
<feature type="transmembrane region" description="Helical" evidence="6">
    <location>
        <begin position="829"/>
        <end position="858"/>
    </location>
</feature>
<dbReference type="Gene3D" id="3.40.50.150">
    <property type="entry name" value="Vaccinia Virus protein VP39"/>
    <property type="match status" value="1"/>
</dbReference>
<dbReference type="SUPFAM" id="SSF69593">
    <property type="entry name" value="Glycerol-3-phosphate (1)-acyltransferase"/>
    <property type="match status" value="1"/>
</dbReference>
<dbReference type="CDD" id="cd02440">
    <property type="entry name" value="AdoMet_MTases"/>
    <property type="match status" value="1"/>
</dbReference>
<feature type="transmembrane region" description="Helical" evidence="6">
    <location>
        <begin position="361"/>
        <end position="380"/>
    </location>
</feature>
<gene>
    <name evidence="8" type="ORF">FPE01S_01_11150</name>
</gene>
<evidence type="ECO:0000313" key="8">
    <source>
        <dbReference type="EMBL" id="GAO42102.1"/>
    </source>
</evidence>